<sequence>MAEGARQGRRHRRGALQGHQRRVHRPERRAGGEGEGGGAMTTTTAPPATESALVTDDGARLAVSVLAPLGAPSGRTVVLAHGWAAARRVWGTVADRLIREGHRVVLYDLRGHGASTSGREPFSVPRLGADLGAVLEHVGAPGDTIVVGHSGGGFAAMAYAVSPAARLGALVLLGTAAHDQDTPDSEVKMMGSALFSWAVGRPALGRLLLGQNMLGKRADARAGEVNRQMFAAASPQVRAEAFASSRGMDLREELARVRVPAVVLAGSADKVIAPALGRAVAKALPGARFEEIEGAGHMLPLEAPDAVVRAVGEVAGRPG</sequence>
<evidence type="ECO:0000256" key="1">
    <source>
        <dbReference type="SAM" id="MobiDB-lite"/>
    </source>
</evidence>
<dbReference type="EMBL" id="CM000950">
    <property type="protein sequence ID" value="EDY66703.1"/>
    <property type="molecule type" value="Genomic_DNA"/>
</dbReference>
<gene>
    <name evidence="3" type="ORF">SSDG_05028</name>
</gene>
<dbReference type="PRINTS" id="PR00111">
    <property type="entry name" value="ABHYDROLASE"/>
</dbReference>
<dbReference type="PRINTS" id="PR00412">
    <property type="entry name" value="EPOXHYDRLASE"/>
</dbReference>
<accession>B5HIP2</accession>
<evidence type="ECO:0000313" key="3">
    <source>
        <dbReference type="EMBL" id="EDY66703.1"/>
    </source>
</evidence>
<evidence type="ECO:0000259" key="2">
    <source>
        <dbReference type="Pfam" id="PF12697"/>
    </source>
</evidence>
<protein>
    <submittedName>
        <fullName evidence="3">Hydrolase</fullName>
    </submittedName>
</protein>
<dbReference type="Proteomes" id="UP000002805">
    <property type="component" value="Chromosome"/>
</dbReference>
<dbReference type="Gene3D" id="3.40.50.1820">
    <property type="entry name" value="alpha/beta hydrolase"/>
    <property type="match status" value="1"/>
</dbReference>
<dbReference type="HOGENOM" id="CLU_020336_50_1_11"/>
<dbReference type="eggNOG" id="COG2267">
    <property type="taxonomic scope" value="Bacteria"/>
</dbReference>
<dbReference type="PANTHER" id="PTHR43194">
    <property type="entry name" value="HYDROLASE ALPHA/BETA FOLD FAMILY"/>
    <property type="match status" value="1"/>
</dbReference>
<reference evidence="4" key="1">
    <citation type="submission" date="2008-02" db="EMBL/GenBank/DDBJ databases">
        <authorList>
            <consortium name="The Broad Institute Genome Sequencing Platform"/>
            <person name="Fischbach M."/>
            <person name="Ward D."/>
            <person name="Young S."/>
            <person name="Jaffe D."/>
            <person name="Gnerre S."/>
            <person name="Berlin A."/>
            <person name="Heiman D."/>
            <person name="Hepburn T."/>
            <person name="Sykes S."/>
            <person name="Alvarado L."/>
            <person name="Kodira C.D."/>
            <person name="Straight P."/>
            <person name="Clardy J."/>
            <person name="Hung D."/>
            <person name="Kolter R."/>
            <person name="Mekalanos J."/>
            <person name="Walker S."/>
            <person name="Walsh C.T."/>
            <person name="Lander E."/>
            <person name="Galagan J."/>
            <person name="Nusbaum C."/>
            <person name="Birren B."/>
        </authorList>
    </citation>
    <scope>NUCLEOTIDE SEQUENCE [LARGE SCALE GENOMIC DNA]</scope>
    <source>
        <strain evidence="4">ATCC 25486 / DSM 40338 / CBS 914.69 / JCM 4507 / NBRC 13074 / NRRL 2958 / 5647</strain>
    </source>
</reference>
<dbReference type="InterPro" id="IPR000639">
    <property type="entry name" value="Epox_hydrolase-like"/>
</dbReference>
<feature type="domain" description="AB hydrolase-1" evidence="2">
    <location>
        <begin position="77"/>
        <end position="310"/>
    </location>
</feature>
<reference evidence="4" key="2">
    <citation type="submission" date="2009-10" db="EMBL/GenBank/DDBJ databases">
        <title>The genome sequence of Streptomyces pristinaespiralis strain ATCC 25486.</title>
        <authorList>
            <consortium name="The Broad Institute Genome Sequencing Platform"/>
            <consortium name="Broad Institute Microbial Sequencing Center"/>
            <person name="Fischbach M."/>
            <person name="Godfrey P."/>
            <person name="Ward D."/>
            <person name="Young S."/>
            <person name="Zeng Q."/>
            <person name="Koehrsen M."/>
            <person name="Alvarado L."/>
            <person name="Berlin A.M."/>
            <person name="Bochicchio J."/>
            <person name="Borenstein D."/>
            <person name="Chapman S.B."/>
            <person name="Chen Z."/>
            <person name="Engels R."/>
            <person name="Freedman E."/>
            <person name="Gellesch M."/>
            <person name="Goldberg J."/>
            <person name="Griggs A."/>
            <person name="Gujja S."/>
            <person name="Heilman E.R."/>
            <person name="Heiman D.I."/>
            <person name="Hepburn T.A."/>
            <person name="Howarth C."/>
            <person name="Jen D."/>
            <person name="Larson L."/>
            <person name="Lewis B."/>
            <person name="Mehta T."/>
            <person name="Park D."/>
            <person name="Pearson M."/>
            <person name="Richards J."/>
            <person name="Roberts A."/>
            <person name="Saif S."/>
            <person name="Shea T.D."/>
            <person name="Shenoy N."/>
            <person name="Sisk P."/>
            <person name="Stolte C."/>
            <person name="Sykes S.N."/>
            <person name="Thomson T."/>
            <person name="Walk T."/>
            <person name="White J."/>
            <person name="Yandava C."/>
            <person name="Straight P."/>
            <person name="Clardy J."/>
            <person name="Hung D."/>
            <person name="Kolter R."/>
            <person name="Mekalanos J."/>
            <person name="Walker S."/>
            <person name="Walsh C.T."/>
            <person name="Wieland-Brown L.C."/>
            <person name="Haas B."/>
            <person name="Nusbaum C."/>
            <person name="Birren B."/>
        </authorList>
    </citation>
    <scope>NUCLEOTIDE SEQUENCE [LARGE SCALE GENOMIC DNA]</scope>
    <source>
        <strain evidence="4">ATCC 25486 / DSM 40338 / CBS 914.69 / JCM 4507 / NBRC 13074 / NRRL 2958 / 5647</strain>
    </source>
</reference>
<name>B5HIP2_STRE2</name>
<dbReference type="GO" id="GO:0016787">
    <property type="term" value="F:hydrolase activity"/>
    <property type="evidence" value="ECO:0007669"/>
    <property type="project" value="UniProtKB-KW"/>
</dbReference>
<proteinExistence type="predicted"/>
<evidence type="ECO:0000313" key="4">
    <source>
        <dbReference type="Proteomes" id="UP000002805"/>
    </source>
</evidence>
<organism evidence="3 4">
    <name type="scientific">Streptomyces pristinaespiralis (strain ATCC 25486 / DSM 40338 / CBS 914.69 / JCM 4507 / KCC S-0507 / NBRC 13074 / NRRL 2958 / 5647)</name>
    <dbReference type="NCBI Taxonomy" id="457429"/>
    <lineage>
        <taxon>Bacteria</taxon>
        <taxon>Bacillati</taxon>
        <taxon>Actinomycetota</taxon>
        <taxon>Actinomycetes</taxon>
        <taxon>Kitasatosporales</taxon>
        <taxon>Streptomycetaceae</taxon>
        <taxon>Streptomyces</taxon>
    </lineage>
</organism>
<dbReference type="AlphaFoldDB" id="B5HIP2"/>
<dbReference type="Pfam" id="PF12697">
    <property type="entry name" value="Abhydrolase_6"/>
    <property type="match status" value="1"/>
</dbReference>
<keyword evidence="4" id="KW-1185">Reference proteome</keyword>
<dbReference type="InterPro" id="IPR000073">
    <property type="entry name" value="AB_hydrolase_1"/>
</dbReference>
<dbReference type="InterPro" id="IPR050228">
    <property type="entry name" value="Carboxylesterase_BioH"/>
</dbReference>
<feature type="compositionally biased region" description="Basic residues" evidence="1">
    <location>
        <begin position="7"/>
        <end position="27"/>
    </location>
</feature>
<dbReference type="PANTHER" id="PTHR43194:SF2">
    <property type="entry name" value="PEROXISOMAL MEMBRANE PROTEIN LPX1"/>
    <property type="match status" value="1"/>
</dbReference>
<dbReference type="InterPro" id="IPR029058">
    <property type="entry name" value="AB_hydrolase_fold"/>
</dbReference>
<feature type="region of interest" description="Disordered" evidence="1">
    <location>
        <begin position="1"/>
        <end position="46"/>
    </location>
</feature>
<keyword evidence="3" id="KW-0378">Hydrolase</keyword>
<dbReference type="SUPFAM" id="SSF53474">
    <property type="entry name" value="alpha/beta-Hydrolases"/>
    <property type="match status" value="1"/>
</dbReference>